<dbReference type="Proteomes" id="UP000273675">
    <property type="component" value="Unassembled WGS sequence"/>
</dbReference>
<proteinExistence type="inferred from homology"/>
<organism evidence="14 15">
    <name type="scientific">Maricaulis maris</name>
    <dbReference type="NCBI Taxonomy" id="74318"/>
    <lineage>
        <taxon>Bacteria</taxon>
        <taxon>Pseudomonadati</taxon>
        <taxon>Pseudomonadota</taxon>
        <taxon>Alphaproteobacteria</taxon>
        <taxon>Maricaulales</taxon>
        <taxon>Maricaulaceae</taxon>
        <taxon>Maricaulis</taxon>
    </lineage>
</organism>
<dbReference type="InterPro" id="IPR050571">
    <property type="entry name" value="Class-IV_PLP-Dep_Aminotrnsfr"/>
</dbReference>
<keyword evidence="10" id="KW-0100">Branched-chain amino acid biosynthesis</keyword>
<comment type="catalytic activity">
    <reaction evidence="12">
        <text>L-isoleucine + 2-oxoglutarate = (S)-3-methyl-2-oxopentanoate + L-glutamate</text>
        <dbReference type="Rhea" id="RHEA:24801"/>
        <dbReference type="ChEBI" id="CHEBI:16810"/>
        <dbReference type="ChEBI" id="CHEBI:29985"/>
        <dbReference type="ChEBI" id="CHEBI:35146"/>
        <dbReference type="ChEBI" id="CHEBI:58045"/>
        <dbReference type="EC" id="2.6.1.42"/>
    </reaction>
</comment>
<dbReference type="FunFam" id="3.20.10.10:FF:000002">
    <property type="entry name" value="D-alanine aminotransferase"/>
    <property type="match status" value="1"/>
</dbReference>
<evidence type="ECO:0000256" key="3">
    <source>
        <dbReference type="ARBA" id="ARBA00004824"/>
    </source>
</evidence>
<evidence type="ECO:0000256" key="9">
    <source>
        <dbReference type="ARBA" id="ARBA00022898"/>
    </source>
</evidence>
<dbReference type="AlphaFoldDB" id="A0A495DJK2"/>
<comment type="pathway">
    <text evidence="4">Amino-acid biosynthesis; L-valine biosynthesis; L-valine from pyruvate: step 4/4.</text>
</comment>
<keyword evidence="9" id="KW-0663">Pyridoxal phosphate</keyword>
<reference evidence="14 15" key="1">
    <citation type="submission" date="2018-10" db="EMBL/GenBank/DDBJ databases">
        <title>Genomic Encyclopedia of Type Strains, Phase IV (KMG-IV): sequencing the most valuable type-strain genomes for metagenomic binning, comparative biology and taxonomic classification.</title>
        <authorList>
            <person name="Goeker M."/>
        </authorList>
    </citation>
    <scope>NUCLEOTIDE SEQUENCE [LARGE SCALE GENOMIC DNA]</scope>
    <source>
        <strain evidence="14 15">DSM 4734</strain>
    </source>
</reference>
<evidence type="ECO:0000256" key="7">
    <source>
        <dbReference type="ARBA" id="ARBA00013053"/>
    </source>
</evidence>
<name>A0A495DJK2_9PROT</name>
<accession>A0A495DJK2</accession>
<dbReference type="GO" id="GO:0009082">
    <property type="term" value="P:branched-chain amino acid biosynthetic process"/>
    <property type="evidence" value="ECO:0007669"/>
    <property type="project" value="UniProtKB-KW"/>
</dbReference>
<dbReference type="NCBIfam" id="NF005209">
    <property type="entry name" value="PRK06680.1"/>
    <property type="match status" value="1"/>
</dbReference>
<dbReference type="GO" id="GO:0005829">
    <property type="term" value="C:cytosol"/>
    <property type="evidence" value="ECO:0007669"/>
    <property type="project" value="TreeGrafter"/>
</dbReference>
<dbReference type="Pfam" id="PF01063">
    <property type="entry name" value="Aminotran_4"/>
    <property type="match status" value="1"/>
</dbReference>
<sequence length="281" mass="30940">MRFAYVNGRFCRHGDAAIHVEDRGFQFADAVYEVWSVRNGQLMDADGHFGRLARSLGELRIPEPRCRPALEHIIRELLRRNRVRDGLVYLQVSRGQARRDHAFPKKPITPTIVLTCKRLDFAAADARAATGIAVITVPDERWARCDIKTVNLLPNVLAKQMAVEAGAVEAWQVDADGFITEGSSTNAWIVTKAGTLLTRQADHGILHGITRARIIECAQRLGLDVVERAFTPEDALDAREAFLTSATSFVTPVVSIDNNVIANGEPGSLTSALREAYLGEA</sequence>
<dbReference type="GO" id="GO:0008652">
    <property type="term" value="P:amino acid biosynthetic process"/>
    <property type="evidence" value="ECO:0007669"/>
    <property type="project" value="UniProtKB-ARBA"/>
</dbReference>
<dbReference type="InterPro" id="IPR036038">
    <property type="entry name" value="Aminotransferase-like"/>
</dbReference>
<comment type="function">
    <text evidence="2">Acts on leucine, isoleucine and valine.</text>
</comment>
<evidence type="ECO:0000313" key="15">
    <source>
        <dbReference type="Proteomes" id="UP000273675"/>
    </source>
</evidence>
<dbReference type="OrthoDB" id="9805628at2"/>
<keyword evidence="10" id="KW-0028">Amino-acid biosynthesis</keyword>
<dbReference type="EC" id="2.6.1.42" evidence="7"/>
<evidence type="ECO:0000256" key="13">
    <source>
        <dbReference type="ARBA" id="ARBA00049229"/>
    </source>
</evidence>
<dbReference type="PANTHER" id="PTHR42743">
    <property type="entry name" value="AMINO-ACID AMINOTRANSFERASE"/>
    <property type="match status" value="1"/>
</dbReference>
<evidence type="ECO:0000256" key="10">
    <source>
        <dbReference type="ARBA" id="ARBA00023304"/>
    </source>
</evidence>
<dbReference type="EMBL" id="RBIM01000002">
    <property type="protein sequence ID" value="RKR02804.1"/>
    <property type="molecule type" value="Genomic_DNA"/>
</dbReference>
<comment type="cofactor">
    <cofactor evidence="1">
        <name>pyridoxal 5'-phosphate</name>
        <dbReference type="ChEBI" id="CHEBI:597326"/>
    </cofactor>
</comment>
<dbReference type="InterPro" id="IPR001544">
    <property type="entry name" value="Aminotrans_IV"/>
</dbReference>
<comment type="caution">
    <text evidence="14">The sequence shown here is derived from an EMBL/GenBank/DDBJ whole genome shotgun (WGS) entry which is preliminary data.</text>
</comment>
<dbReference type="SUPFAM" id="SSF56752">
    <property type="entry name" value="D-aminoacid aminotransferase-like PLP-dependent enzymes"/>
    <property type="match status" value="1"/>
</dbReference>
<gene>
    <name evidence="14" type="ORF">C7435_0743</name>
</gene>
<comment type="pathway">
    <text evidence="3">Amino-acid biosynthesis; L-isoleucine biosynthesis; L-isoleucine from 2-oxobutanoate: step 4/4.</text>
</comment>
<dbReference type="GO" id="GO:0004084">
    <property type="term" value="F:branched-chain-amino-acid transaminase activity"/>
    <property type="evidence" value="ECO:0007669"/>
    <property type="project" value="UniProtKB-EC"/>
</dbReference>
<evidence type="ECO:0000256" key="5">
    <source>
        <dbReference type="ARBA" id="ARBA00005072"/>
    </source>
</evidence>
<evidence type="ECO:0000256" key="1">
    <source>
        <dbReference type="ARBA" id="ARBA00001933"/>
    </source>
</evidence>
<evidence type="ECO:0000256" key="11">
    <source>
        <dbReference type="ARBA" id="ARBA00048212"/>
    </source>
</evidence>
<dbReference type="Gene3D" id="3.20.10.10">
    <property type="entry name" value="D-amino Acid Aminotransferase, subunit A, domain 2"/>
    <property type="match status" value="1"/>
</dbReference>
<dbReference type="InterPro" id="IPR043131">
    <property type="entry name" value="BCAT-like_N"/>
</dbReference>
<evidence type="ECO:0000256" key="12">
    <source>
        <dbReference type="ARBA" id="ARBA00048798"/>
    </source>
</evidence>
<dbReference type="CDD" id="cd01558">
    <property type="entry name" value="D-AAT_like"/>
    <property type="match status" value="1"/>
</dbReference>
<comment type="pathway">
    <text evidence="5">Amino-acid biosynthesis; L-leucine biosynthesis; L-leucine from 3-methyl-2-oxobutanoate: step 4/4.</text>
</comment>
<dbReference type="RefSeq" id="WP_121210097.1">
    <property type="nucleotide sequence ID" value="NZ_RBIM01000002.1"/>
</dbReference>
<dbReference type="Gene3D" id="3.30.470.10">
    <property type="match status" value="1"/>
</dbReference>
<evidence type="ECO:0000256" key="8">
    <source>
        <dbReference type="ARBA" id="ARBA00014472"/>
    </source>
</evidence>
<comment type="similarity">
    <text evidence="6">Belongs to the class-IV pyridoxal-phosphate-dependent aminotransferase family.</text>
</comment>
<evidence type="ECO:0000256" key="6">
    <source>
        <dbReference type="ARBA" id="ARBA00009320"/>
    </source>
</evidence>
<protein>
    <recommendedName>
        <fullName evidence="8">Probable branched-chain-amino-acid aminotransferase</fullName>
        <ecNumber evidence="7">2.6.1.42</ecNumber>
    </recommendedName>
</protein>
<evidence type="ECO:0000256" key="4">
    <source>
        <dbReference type="ARBA" id="ARBA00004931"/>
    </source>
</evidence>
<evidence type="ECO:0000256" key="2">
    <source>
        <dbReference type="ARBA" id="ARBA00003109"/>
    </source>
</evidence>
<comment type="catalytic activity">
    <reaction evidence="13">
        <text>L-leucine + 2-oxoglutarate = 4-methyl-2-oxopentanoate + L-glutamate</text>
        <dbReference type="Rhea" id="RHEA:18321"/>
        <dbReference type="ChEBI" id="CHEBI:16810"/>
        <dbReference type="ChEBI" id="CHEBI:17865"/>
        <dbReference type="ChEBI" id="CHEBI:29985"/>
        <dbReference type="ChEBI" id="CHEBI:57427"/>
        <dbReference type="EC" id="2.6.1.42"/>
    </reaction>
</comment>
<dbReference type="InterPro" id="IPR043132">
    <property type="entry name" value="BCAT-like_C"/>
</dbReference>
<evidence type="ECO:0000313" key="14">
    <source>
        <dbReference type="EMBL" id="RKR02804.1"/>
    </source>
</evidence>
<dbReference type="PANTHER" id="PTHR42743:SF11">
    <property type="entry name" value="AMINODEOXYCHORISMATE LYASE"/>
    <property type="match status" value="1"/>
</dbReference>
<comment type="catalytic activity">
    <reaction evidence="11">
        <text>L-valine + 2-oxoglutarate = 3-methyl-2-oxobutanoate + L-glutamate</text>
        <dbReference type="Rhea" id="RHEA:24813"/>
        <dbReference type="ChEBI" id="CHEBI:11851"/>
        <dbReference type="ChEBI" id="CHEBI:16810"/>
        <dbReference type="ChEBI" id="CHEBI:29985"/>
        <dbReference type="ChEBI" id="CHEBI:57762"/>
        <dbReference type="EC" id="2.6.1.42"/>
    </reaction>
</comment>